<sequence>GPPKNGMRLNSGPPRLRIDNVINGRVGTSAVEVIEDDNETDEKCDEPAPRARDEGFMIRQAATMQLGDSNHDGRDIEGEAIETWPKAASPEGISAERDVKGTTK</sequence>
<feature type="compositionally biased region" description="Basic and acidic residues" evidence="1">
    <location>
        <begin position="94"/>
        <end position="104"/>
    </location>
</feature>
<evidence type="ECO:0000256" key="1">
    <source>
        <dbReference type="SAM" id="MobiDB-lite"/>
    </source>
</evidence>
<feature type="non-terminal residue" evidence="2">
    <location>
        <position position="1"/>
    </location>
</feature>
<dbReference type="AlphaFoldDB" id="F9FBZ8"/>
<dbReference type="STRING" id="660025.F9FBZ8"/>
<gene>
    <name evidence="2" type="ORF">FOXB_03926</name>
</gene>
<organism evidence="2">
    <name type="scientific">Fusarium oxysporum (strain Fo5176)</name>
    <name type="common">Fusarium vascular wilt</name>
    <dbReference type="NCBI Taxonomy" id="660025"/>
    <lineage>
        <taxon>Eukaryota</taxon>
        <taxon>Fungi</taxon>
        <taxon>Dikarya</taxon>
        <taxon>Ascomycota</taxon>
        <taxon>Pezizomycotina</taxon>
        <taxon>Sordariomycetes</taxon>
        <taxon>Hypocreomycetidae</taxon>
        <taxon>Hypocreales</taxon>
        <taxon>Nectriaceae</taxon>
        <taxon>Fusarium</taxon>
        <taxon>Fusarium oxysporum species complex</taxon>
    </lineage>
</organism>
<feature type="region of interest" description="Disordered" evidence="1">
    <location>
        <begin position="85"/>
        <end position="104"/>
    </location>
</feature>
<dbReference type="EMBL" id="AFQF01001258">
    <property type="protein sequence ID" value="EGU85565.1"/>
    <property type="molecule type" value="Genomic_DNA"/>
</dbReference>
<accession>F9FBZ8</accession>
<reference evidence="2" key="1">
    <citation type="journal article" date="2012" name="Mol. Plant Microbe Interact.">
        <title>A highly conserved effector in Fusarium oxysporum is required for full virulence on Arabidopsis.</title>
        <authorList>
            <person name="Thatcher L.F."/>
            <person name="Gardiner D.M."/>
            <person name="Kazan K."/>
            <person name="Manners J."/>
        </authorList>
    </citation>
    <scope>NUCLEOTIDE SEQUENCE [LARGE SCALE GENOMIC DNA]</scope>
    <source>
        <strain evidence="2">Fo5176</strain>
    </source>
</reference>
<proteinExistence type="predicted"/>
<evidence type="ECO:0000313" key="2">
    <source>
        <dbReference type="EMBL" id="EGU85565.1"/>
    </source>
</evidence>
<comment type="caution">
    <text evidence="2">The sequence shown here is derived from an EMBL/GenBank/DDBJ whole genome shotgun (WGS) entry which is preliminary data.</text>
</comment>
<name>F9FBZ8_FUSOF</name>
<protein>
    <submittedName>
        <fullName evidence="2">Uncharacterized protein</fullName>
    </submittedName>
</protein>